<gene>
    <name evidence="1" type="ORF">IFO66_09005</name>
</gene>
<evidence type="ECO:0000313" key="2">
    <source>
        <dbReference type="Proteomes" id="UP000634529"/>
    </source>
</evidence>
<name>A0ABR9AWE5_9BACL</name>
<protein>
    <submittedName>
        <fullName evidence="1">Uncharacterized protein</fullName>
    </submittedName>
</protein>
<dbReference type="RefSeq" id="WP_192024834.1">
    <property type="nucleotide sequence ID" value="NZ_JACYTN010000004.1"/>
</dbReference>
<organism evidence="1 2">
    <name type="scientific">Paenibacillus arenosi</name>
    <dbReference type="NCBI Taxonomy" id="2774142"/>
    <lineage>
        <taxon>Bacteria</taxon>
        <taxon>Bacillati</taxon>
        <taxon>Bacillota</taxon>
        <taxon>Bacilli</taxon>
        <taxon>Bacillales</taxon>
        <taxon>Paenibacillaceae</taxon>
        <taxon>Paenibacillus</taxon>
    </lineage>
</organism>
<evidence type="ECO:0000313" key="1">
    <source>
        <dbReference type="EMBL" id="MBD8498452.1"/>
    </source>
</evidence>
<dbReference type="EMBL" id="JACYTN010000004">
    <property type="protein sequence ID" value="MBD8498452.1"/>
    <property type="molecule type" value="Genomic_DNA"/>
</dbReference>
<proteinExistence type="predicted"/>
<accession>A0ABR9AWE5</accession>
<sequence>MSATEYAKLARWYTPVNGVTGVKTTMTIPTEASIKGRNGNGFINFYLSADGSGHHVECGISTSFKHQGDKWHWFYTWARTGSGGDDTWSFRPGQVVPIELSINAYKTALDYIVNGAIVKSFPGIYSTLTSVRLVVGACDQNFPAGRVPDPLPNWATTHSPVICSEFQYRDSSNNWITCTTNNSTPPTSHGSGKPSAEVHWPTPASKYPHKGTPFEYTLEISPGTLVASLPK</sequence>
<comment type="caution">
    <text evidence="1">The sequence shown here is derived from an EMBL/GenBank/DDBJ whole genome shotgun (WGS) entry which is preliminary data.</text>
</comment>
<keyword evidence="2" id="KW-1185">Reference proteome</keyword>
<dbReference type="Proteomes" id="UP000634529">
    <property type="component" value="Unassembled WGS sequence"/>
</dbReference>
<reference evidence="1 2" key="1">
    <citation type="submission" date="2020-09" db="EMBL/GenBank/DDBJ databases">
        <title>Paenibacillus sp. CAU 1523 isolated from sand of Haeundae Beach.</title>
        <authorList>
            <person name="Kim W."/>
        </authorList>
    </citation>
    <scope>NUCLEOTIDE SEQUENCE [LARGE SCALE GENOMIC DNA]</scope>
    <source>
        <strain evidence="1 2">CAU 1523</strain>
    </source>
</reference>